<dbReference type="Proteomes" id="UP001157418">
    <property type="component" value="Unassembled WGS sequence"/>
</dbReference>
<accession>A0AAU9N490</accession>
<reference evidence="1 2" key="1">
    <citation type="submission" date="2022-01" db="EMBL/GenBank/DDBJ databases">
        <authorList>
            <person name="Xiong W."/>
            <person name="Schranz E."/>
        </authorList>
    </citation>
    <scope>NUCLEOTIDE SEQUENCE [LARGE SCALE GENOMIC DNA]</scope>
</reference>
<name>A0AAU9N490_9ASTR</name>
<evidence type="ECO:0000313" key="1">
    <source>
        <dbReference type="EMBL" id="CAH1432661.1"/>
    </source>
</evidence>
<protein>
    <submittedName>
        <fullName evidence="1">Uncharacterized protein</fullName>
    </submittedName>
</protein>
<comment type="caution">
    <text evidence="1">The sequence shown here is derived from an EMBL/GenBank/DDBJ whole genome shotgun (WGS) entry which is preliminary data.</text>
</comment>
<dbReference type="AlphaFoldDB" id="A0AAU9N490"/>
<sequence>MEVMVVLEVENGCLKSGTLQERNVVDLIPNAYRCVSYYLKHVDNICNVCLLVKTNGFCPARSCTIEDVYSSR</sequence>
<dbReference type="EMBL" id="CAKMRJ010003334">
    <property type="protein sequence ID" value="CAH1432661.1"/>
    <property type="molecule type" value="Genomic_DNA"/>
</dbReference>
<gene>
    <name evidence="1" type="ORF">LVIROSA_LOCUS19299</name>
</gene>
<organism evidence="1 2">
    <name type="scientific">Lactuca virosa</name>
    <dbReference type="NCBI Taxonomy" id="75947"/>
    <lineage>
        <taxon>Eukaryota</taxon>
        <taxon>Viridiplantae</taxon>
        <taxon>Streptophyta</taxon>
        <taxon>Embryophyta</taxon>
        <taxon>Tracheophyta</taxon>
        <taxon>Spermatophyta</taxon>
        <taxon>Magnoliopsida</taxon>
        <taxon>eudicotyledons</taxon>
        <taxon>Gunneridae</taxon>
        <taxon>Pentapetalae</taxon>
        <taxon>asterids</taxon>
        <taxon>campanulids</taxon>
        <taxon>Asterales</taxon>
        <taxon>Asteraceae</taxon>
        <taxon>Cichorioideae</taxon>
        <taxon>Cichorieae</taxon>
        <taxon>Lactucinae</taxon>
        <taxon>Lactuca</taxon>
    </lineage>
</organism>
<keyword evidence="2" id="KW-1185">Reference proteome</keyword>
<proteinExistence type="predicted"/>
<evidence type="ECO:0000313" key="2">
    <source>
        <dbReference type="Proteomes" id="UP001157418"/>
    </source>
</evidence>